<dbReference type="EMBL" id="JAEAOA010002350">
    <property type="protein sequence ID" value="KAK3601799.1"/>
    <property type="molecule type" value="Genomic_DNA"/>
</dbReference>
<organism evidence="2 3">
    <name type="scientific">Potamilus streckersoni</name>
    <dbReference type="NCBI Taxonomy" id="2493646"/>
    <lineage>
        <taxon>Eukaryota</taxon>
        <taxon>Metazoa</taxon>
        <taxon>Spiralia</taxon>
        <taxon>Lophotrochozoa</taxon>
        <taxon>Mollusca</taxon>
        <taxon>Bivalvia</taxon>
        <taxon>Autobranchia</taxon>
        <taxon>Heteroconchia</taxon>
        <taxon>Palaeoheterodonta</taxon>
        <taxon>Unionida</taxon>
        <taxon>Unionoidea</taxon>
        <taxon>Unionidae</taxon>
        <taxon>Ambleminae</taxon>
        <taxon>Lampsilini</taxon>
        <taxon>Potamilus</taxon>
    </lineage>
</organism>
<accession>A0AAE0W5G8</accession>
<evidence type="ECO:0000256" key="1">
    <source>
        <dbReference type="SAM" id="MobiDB-lite"/>
    </source>
</evidence>
<evidence type="ECO:0000313" key="2">
    <source>
        <dbReference type="EMBL" id="KAK3601799.1"/>
    </source>
</evidence>
<keyword evidence="3" id="KW-1185">Reference proteome</keyword>
<proteinExistence type="predicted"/>
<sequence length="77" mass="8506">MKSQGTLDSIPELIQQCYRRLCTECFATGSSPGLDQRPTRGTLIVRPSTVNISPRDSEKKPPKQHAAQTPARPPTKM</sequence>
<gene>
    <name evidence="2" type="ORF">CHS0354_041714</name>
</gene>
<dbReference type="Proteomes" id="UP001195483">
    <property type="component" value="Unassembled WGS sequence"/>
</dbReference>
<protein>
    <submittedName>
        <fullName evidence="2">Uncharacterized protein</fullName>
    </submittedName>
</protein>
<feature type="region of interest" description="Disordered" evidence="1">
    <location>
        <begin position="28"/>
        <end position="77"/>
    </location>
</feature>
<comment type="caution">
    <text evidence="2">The sequence shown here is derived from an EMBL/GenBank/DDBJ whole genome shotgun (WGS) entry which is preliminary data.</text>
</comment>
<name>A0AAE0W5G8_9BIVA</name>
<evidence type="ECO:0000313" key="3">
    <source>
        <dbReference type="Proteomes" id="UP001195483"/>
    </source>
</evidence>
<reference evidence="2" key="3">
    <citation type="submission" date="2023-05" db="EMBL/GenBank/DDBJ databases">
        <authorList>
            <person name="Smith C.H."/>
        </authorList>
    </citation>
    <scope>NUCLEOTIDE SEQUENCE</scope>
    <source>
        <strain evidence="2">CHS0354</strain>
        <tissue evidence="2">Mantle</tissue>
    </source>
</reference>
<dbReference type="AlphaFoldDB" id="A0AAE0W5G8"/>
<reference evidence="2" key="2">
    <citation type="journal article" date="2021" name="Genome Biol. Evol.">
        <title>Developing a high-quality reference genome for a parasitic bivalve with doubly uniparental inheritance (Bivalvia: Unionida).</title>
        <authorList>
            <person name="Smith C.H."/>
        </authorList>
    </citation>
    <scope>NUCLEOTIDE SEQUENCE</scope>
    <source>
        <strain evidence="2">CHS0354</strain>
        <tissue evidence="2">Mantle</tissue>
    </source>
</reference>
<reference evidence="2" key="1">
    <citation type="journal article" date="2021" name="Genome Biol. Evol.">
        <title>A High-Quality Reference Genome for a Parasitic Bivalve with Doubly Uniparental Inheritance (Bivalvia: Unionida).</title>
        <authorList>
            <person name="Smith C.H."/>
        </authorList>
    </citation>
    <scope>NUCLEOTIDE SEQUENCE</scope>
    <source>
        <strain evidence="2">CHS0354</strain>
    </source>
</reference>